<accession>A0A1Y1YD41</accession>
<dbReference type="SUPFAM" id="SSF53335">
    <property type="entry name" value="S-adenosyl-L-methionine-dependent methyltransferases"/>
    <property type="match status" value="1"/>
</dbReference>
<feature type="non-terminal residue" evidence="1">
    <location>
        <position position="132"/>
    </location>
</feature>
<dbReference type="InterPro" id="IPR029063">
    <property type="entry name" value="SAM-dependent_MTases_sf"/>
</dbReference>
<dbReference type="Gene3D" id="3.40.50.150">
    <property type="entry name" value="Vaccinia Virus protein VP39"/>
    <property type="match status" value="1"/>
</dbReference>
<dbReference type="OrthoDB" id="5984880at2759"/>
<sequence>MLTKLELLPNLAASGVLYERSFKFFQDMAGNARNEKYWLSENIPGLLPSSKNPISVLSVGCGDGNGELDLLALLANRWKKVVYHGVEPNALHKSQFLKNLESKFCNTEHKVLNEDGSVAGFQTSSLEISLFN</sequence>
<evidence type="ECO:0008006" key="3">
    <source>
        <dbReference type="Google" id="ProtNLM"/>
    </source>
</evidence>
<keyword evidence="2" id="KW-1185">Reference proteome</keyword>
<dbReference type="AlphaFoldDB" id="A0A1Y1YD41"/>
<name>A0A1Y1YD41_9FUNG</name>
<organism evidence="1 2">
    <name type="scientific">Basidiobolus meristosporus CBS 931.73</name>
    <dbReference type="NCBI Taxonomy" id="1314790"/>
    <lineage>
        <taxon>Eukaryota</taxon>
        <taxon>Fungi</taxon>
        <taxon>Fungi incertae sedis</taxon>
        <taxon>Zoopagomycota</taxon>
        <taxon>Entomophthoromycotina</taxon>
        <taxon>Basidiobolomycetes</taxon>
        <taxon>Basidiobolales</taxon>
        <taxon>Basidiobolaceae</taxon>
        <taxon>Basidiobolus</taxon>
    </lineage>
</organism>
<dbReference type="InParanoid" id="A0A1Y1YD41"/>
<dbReference type="EMBL" id="MCFE01000165">
    <property type="protein sequence ID" value="ORX95888.1"/>
    <property type="molecule type" value="Genomic_DNA"/>
</dbReference>
<dbReference type="Proteomes" id="UP000193498">
    <property type="component" value="Unassembled WGS sequence"/>
</dbReference>
<reference evidence="1 2" key="1">
    <citation type="submission" date="2016-07" db="EMBL/GenBank/DDBJ databases">
        <title>Pervasive Adenine N6-methylation of Active Genes in Fungi.</title>
        <authorList>
            <consortium name="DOE Joint Genome Institute"/>
            <person name="Mondo S.J."/>
            <person name="Dannebaum R.O."/>
            <person name="Kuo R.C."/>
            <person name="Labutti K."/>
            <person name="Haridas S."/>
            <person name="Kuo A."/>
            <person name="Salamov A."/>
            <person name="Ahrendt S.R."/>
            <person name="Lipzen A."/>
            <person name="Sullivan W."/>
            <person name="Andreopoulos W.B."/>
            <person name="Clum A."/>
            <person name="Lindquist E."/>
            <person name="Daum C."/>
            <person name="Ramamoorthy G.K."/>
            <person name="Gryganskyi A."/>
            <person name="Culley D."/>
            <person name="Magnuson J.K."/>
            <person name="James T.Y."/>
            <person name="O'Malley M.A."/>
            <person name="Stajich J.E."/>
            <person name="Spatafora J.W."/>
            <person name="Visel A."/>
            <person name="Grigoriev I.V."/>
        </authorList>
    </citation>
    <scope>NUCLEOTIDE SEQUENCE [LARGE SCALE GENOMIC DNA]</scope>
    <source>
        <strain evidence="1 2">CBS 931.73</strain>
    </source>
</reference>
<evidence type="ECO:0000313" key="1">
    <source>
        <dbReference type="EMBL" id="ORX95888.1"/>
    </source>
</evidence>
<gene>
    <name evidence="1" type="ORF">K493DRAFT_301190</name>
</gene>
<proteinExistence type="predicted"/>
<comment type="caution">
    <text evidence="1">The sequence shown here is derived from an EMBL/GenBank/DDBJ whole genome shotgun (WGS) entry which is preliminary data.</text>
</comment>
<evidence type="ECO:0000313" key="2">
    <source>
        <dbReference type="Proteomes" id="UP000193498"/>
    </source>
</evidence>
<protein>
    <recommendedName>
        <fullName evidence="3">Methyltransferase domain-containing protein</fullName>
    </recommendedName>
</protein>